<comment type="caution">
    <text evidence="1">The sequence shown here is derived from an EMBL/GenBank/DDBJ whole genome shotgun (WGS) entry which is preliminary data.</text>
</comment>
<reference evidence="1 2" key="1">
    <citation type="submission" date="2021-03" db="EMBL/GenBank/DDBJ databases">
        <title>Paenibacillus artemisicola MWE-103 whole genome sequence.</title>
        <authorList>
            <person name="Ham Y.J."/>
        </authorList>
    </citation>
    <scope>NUCLEOTIDE SEQUENCE [LARGE SCALE GENOMIC DNA]</scope>
    <source>
        <strain evidence="1 2">MWE-103</strain>
    </source>
</reference>
<proteinExistence type="predicted"/>
<dbReference type="EMBL" id="JAGGDJ010000012">
    <property type="protein sequence ID" value="MBO7745767.1"/>
    <property type="molecule type" value="Genomic_DNA"/>
</dbReference>
<name>A0ABS3WBV5_9BACL</name>
<dbReference type="Proteomes" id="UP000670947">
    <property type="component" value="Unassembled WGS sequence"/>
</dbReference>
<evidence type="ECO:0000313" key="1">
    <source>
        <dbReference type="EMBL" id="MBO7745767.1"/>
    </source>
</evidence>
<evidence type="ECO:0000313" key="2">
    <source>
        <dbReference type="Proteomes" id="UP000670947"/>
    </source>
</evidence>
<sequence length="112" mass="13428">MIDKVRKYALTKPSTSHDIKKVMIYETEHDGIYLFVYLSHRDLPAHNDFWFDDLEDAEHFSKAYFQTSKADWILIDDPMESCQHDLIRPIRRKNNSYELFENGSWRMVELGI</sequence>
<accession>A0ABS3WBV5</accession>
<keyword evidence="2" id="KW-1185">Reference proteome</keyword>
<protein>
    <submittedName>
        <fullName evidence="1">Uncharacterized protein</fullName>
    </submittedName>
</protein>
<organism evidence="1 2">
    <name type="scientific">Paenibacillus artemisiicola</name>
    <dbReference type="NCBI Taxonomy" id="1172618"/>
    <lineage>
        <taxon>Bacteria</taxon>
        <taxon>Bacillati</taxon>
        <taxon>Bacillota</taxon>
        <taxon>Bacilli</taxon>
        <taxon>Bacillales</taxon>
        <taxon>Paenibacillaceae</taxon>
        <taxon>Paenibacillus</taxon>
    </lineage>
</organism>
<gene>
    <name evidence="1" type="ORF">I8J29_16285</name>
</gene>